<feature type="compositionally biased region" description="Low complexity" evidence="1">
    <location>
        <begin position="54"/>
        <end position="83"/>
    </location>
</feature>
<sequence>MSAVVFRILPSSSDSVLTTGSLTERISNLQQVSEQGMPPHIASTLHRNKSSLHSGSQTSLGGSMTSLSSAPPTPTPASSLSTSDLSERPRVNHGKPNLAPKPPVMAHAPDRPSPPPKKLIVNGKLAARAQSMRVPRSPPVSPPSPSARPPPPTNPPVATKNPASHFGTLRAPRGLRPPGVCPPPPPGAPPPPPAPPARAASLAQPPPPPPPHHHRLHPADEGSAPAPPARGSSMRAGGAGGTGVAPDLEARFAELFNPLASFPLPDPFLRIAKDYSSTTVAASKAPAPAPPLRVPLEGWSGTSSAC</sequence>
<dbReference type="EMBL" id="CAKOGL010000016">
    <property type="protein sequence ID" value="CAH2096474.1"/>
    <property type="molecule type" value="Genomic_DNA"/>
</dbReference>
<dbReference type="InterPro" id="IPR003882">
    <property type="entry name" value="Pistil_extensin"/>
</dbReference>
<reference evidence="2" key="1">
    <citation type="submission" date="2022-03" db="EMBL/GenBank/DDBJ databases">
        <authorList>
            <person name="Tunstrom K."/>
        </authorList>
    </citation>
    <scope>NUCLEOTIDE SEQUENCE</scope>
</reference>
<comment type="caution">
    <text evidence="2">The sequence shown here is derived from an EMBL/GenBank/DDBJ whole genome shotgun (WGS) entry which is preliminary data.</text>
</comment>
<protein>
    <submittedName>
        <fullName evidence="2">Uncharacterized protein</fullName>
    </submittedName>
</protein>
<evidence type="ECO:0000313" key="2">
    <source>
        <dbReference type="EMBL" id="CAH2096474.1"/>
    </source>
</evidence>
<evidence type="ECO:0000313" key="3">
    <source>
        <dbReference type="Proteomes" id="UP001153954"/>
    </source>
</evidence>
<evidence type="ECO:0000256" key="1">
    <source>
        <dbReference type="SAM" id="MobiDB-lite"/>
    </source>
</evidence>
<feature type="region of interest" description="Disordered" evidence="1">
    <location>
        <begin position="47"/>
        <end position="245"/>
    </location>
</feature>
<dbReference type="AlphaFoldDB" id="A0AAU9UFF3"/>
<dbReference type="PRINTS" id="PR01218">
    <property type="entry name" value="PSTLEXTENSIN"/>
</dbReference>
<feature type="region of interest" description="Disordered" evidence="1">
    <location>
        <begin position="281"/>
        <end position="306"/>
    </location>
</feature>
<gene>
    <name evidence="2" type="ORF">EEDITHA_LOCUS11811</name>
</gene>
<name>A0AAU9UFF3_EUPED</name>
<dbReference type="Proteomes" id="UP001153954">
    <property type="component" value="Unassembled WGS sequence"/>
</dbReference>
<proteinExistence type="predicted"/>
<feature type="compositionally biased region" description="Pro residues" evidence="1">
    <location>
        <begin position="179"/>
        <end position="196"/>
    </location>
</feature>
<feature type="compositionally biased region" description="Pro residues" evidence="1">
    <location>
        <begin position="136"/>
        <end position="155"/>
    </location>
</feature>
<keyword evidence="3" id="KW-1185">Reference proteome</keyword>
<accession>A0AAU9UFF3</accession>
<organism evidence="2 3">
    <name type="scientific">Euphydryas editha</name>
    <name type="common">Edith's checkerspot</name>
    <dbReference type="NCBI Taxonomy" id="104508"/>
    <lineage>
        <taxon>Eukaryota</taxon>
        <taxon>Metazoa</taxon>
        <taxon>Ecdysozoa</taxon>
        <taxon>Arthropoda</taxon>
        <taxon>Hexapoda</taxon>
        <taxon>Insecta</taxon>
        <taxon>Pterygota</taxon>
        <taxon>Neoptera</taxon>
        <taxon>Endopterygota</taxon>
        <taxon>Lepidoptera</taxon>
        <taxon>Glossata</taxon>
        <taxon>Ditrysia</taxon>
        <taxon>Papilionoidea</taxon>
        <taxon>Nymphalidae</taxon>
        <taxon>Nymphalinae</taxon>
        <taxon>Euphydryas</taxon>
    </lineage>
</organism>